<dbReference type="RefSeq" id="WP_073279863.1">
    <property type="nucleotide sequence ID" value="NZ_FRAC01000034.1"/>
</dbReference>
<dbReference type="InterPro" id="IPR010930">
    <property type="entry name" value="Flg_bb/hook_C_dom"/>
</dbReference>
<evidence type="ECO:0000259" key="5">
    <source>
        <dbReference type="Pfam" id="PF22692"/>
    </source>
</evidence>
<comment type="subcellular location">
    <subcellularLocation>
        <location evidence="2">Bacterial flagellum basal body</location>
    </subcellularLocation>
</comment>
<dbReference type="InterPro" id="IPR053967">
    <property type="entry name" value="LlgE_F_G-like_D1"/>
</dbReference>
<keyword evidence="2" id="KW-0975">Bacterial flagellum</keyword>
<sequence length="270" mass="28930">MMRSLWTAASGMISQQTNVDTISNNLANINTTGYKKETAQFKSLLYQTIQNKQTDSSGNAKPVSAQTGLGVRNSAIVSQYTQGVLKPTENDGDYAIQGNGFFMVQTADGGVGYTRNGAFGFSMGTNGITLATAEGYPVLDTSGSPIVFESDKDTSKITIDDDGNFLYPKDGKVQPMGIQIGIAQFNNAAGLEKTSNSILMETAASGTARLETQDAALKKSVVKRGYLENSNVQAANEMVDLIVAQRAYEMNSKAINASDEMLQQANNLRR</sequence>
<dbReference type="OrthoDB" id="9804559at2"/>
<dbReference type="Pfam" id="PF00460">
    <property type="entry name" value="Flg_bb_rod"/>
    <property type="match status" value="1"/>
</dbReference>
<feature type="domain" description="Flagellar basal body rod protein N-terminal" evidence="3">
    <location>
        <begin position="7"/>
        <end position="35"/>
    </location>
</feature>
<dbReference type="InterPro" id="IPR020013">
    <property type="entry name" value="Flagellar_FlgE/F/G"/>
</dbReference>
<keyword evidence="7" id="KW-1185">Reference proteome</keyword>
<dbReference type="Pfam" id="PF22692">
    <property type="entry name" value="LlgE_F_G_D1"/>
    <property type="match status" value="1"/>
</dbReference>
<dbReference type="InterPro" id="IPR037925">
    <property type="entry name" value="FlgE/F/G-like"/>
</dbReference>
<proteinExistence type="inferred from homology"/>
<dbReference type="PANTHER" id="PTHR30435:SF19">
    <property type="entry name" value="FLAGELLAR BASAL-BODY ROD PROTEIN FLGG"/>
    <property type="match status" value="1"/>
</dbReference>
<comment type="similarity">
    <text evidence="1 2">Belongs to the flagella basal body rod proteins family.</text>
</comment>
<dbReference type="GO" id="GO:0009425">
    <property type="term" value="C:bacterial-type flagellum basal body"/>
    <property type="evidence" value="ECO:0007669"/>
    <property type="project" value="UniProtKB-SubCell"/>
</dbReference>
<accession>A0A1M7AUQ6</accession>
<gene>
    <name evidence="6" type="ORF">SAMN02745136_04942</name>
</gene>
<dbReference type="InterPro" id="IPR019776">
    <property type="entry name" value="Flagellar_basal_body_rod_CS"/>
</dbReference>
<reference evidence="6 7" key="1">
    <citation type="submission" date="2016-11" db="EMBL/GenBank/DDBJ databases">
        <authorList>
            <person name="Jaros S."/>
            <person name="Januszkiewicz K."/>
            <person name="Wedrychowicz H."/>
        </authorList>
    </citation>
    <scope>NUCLEOTIDE SEQUENCE [LARGE SCALE GENOMIC DNA]</scope>
    <source>
        <strain evidence="6 7">DSM 15929</strain>
    </source>
</reference>
<feature type="domain" description="Flagellar basal-body/hook protein C-terminal" evidence="4">
    <location>
        <begin position="224"/>
        <end position="268"/>
    </location>
</feature>
<keyword evidence="6" id="KW-0282">Flagellum</keyword>
<dbReference type="InterPro" id="IPR001444">
    <property type="entry name" value="Flag_bb_rod_N"/>
</dbReference>
<dbReference type="AlphaFoldDB" id="A0A1M7AUQ6"/>
<dbReference type="SUPFAM" id="SSF117143">
    <property type="entry name" value="Flagellar hook protein flgE"/>
    <property type="match status" value="1"/>
</dbReference>
<protein>
    <submittedName>
        <fullName evidence="6">Flagellar basal-body rod protein FlgG</fullName>
    </submittedName>
</protein>
<evidence type="ECO:0000256" key="1">
    <source>
        <dbReference type="ARBA" id="ARBA00009677"/>
    </source>
</evidence>
<keyword evidence="6" id="KW-0969">Cilium</keyword>
<dbReference type="PROSITE" id="PS00588">
    <property type="entry name" value="FLAGELLA_BB_ROD"/>
    <property type="match status" value="1"/>
</dbReference>
<evidence type="ECO:0000259" key="3">
    <source>
        <dbReference type="Pfam" id="PF00460"/>
    </source>
</evidence>
<dbReference type="STRING" id="1121322.SAMN02745136_04942"/>
<feature type="domain" description="Flagellar hook protein FlgE/F/G-like D1" evidence="5">
    <location>
        <begin position="95"/>
        <end position="164"/>
    </location>
</feature>
<dbReference type="GO" id="GO:0071978">
    <property type="term" value="P:bacterial-type flagellum-dependent swarming motility"/>
    <property type="evidence" value="ECO:0007669"/>
    <property type="project" value="TreeGrafter"/>
</dbReference>
<evidence type="ECO:0000313" key="7">
    <source>
        <dbReference type="Proteomes" id="UP000184386"/>
    </source>
</evidence>
<evidence type="ECO:0000259" key="4">
    <source>
        <dbReference type="Pfam" id="PF06429"/>
    </source>
</evidence>
<dbReference type="Pfam" id="PF06429">
    <property type="entry name" value="Flg_bbr_C"/>
    <property type="match status" value="1"/>
</dbReference>
<dbReference type="EMBL" id="FRAC01000034">
    <property type="protein sequence ID" value="SHL46366.1"/>
    <property type="molecule type" value="Genomic_DNA"/>
</dbReference>
<name>A0A1M7AUQ6_9FIRM</name>
<evidence type="ECO:0000256" key="2">
    <source>
        <dbReference type="RuleBase" id="RU362116"/>
    </source>
</evidence>
<dbReference type="NCBIfam" id="TIGR03506">
    <property type="entry name" value="FlgEFG_subfam"/>
    <property type="match status" value="2"/>
</dbReference>
<organism evidence="6 7">
    <name type="scientific">Anaerocolumna jejuensis DSM 15929</name>
    <dbReference type="NCBI Taxonomy" id="1121322"/>
    <lineage>
        <taxon>Bacteria</taxon>
        <taxon>Bacillati</taxon>
        <taxon>Bacillota</taxon>
        <taxon>Clostridia</taxon>
        <taxon>Lachnospirales</taxon>
        <taxon>Lachnospiraceae</taxon>
        <taxon>Anaerocolumna</taxon>
    </lineage>
</organism>
<evidence type="ECO:0000313" key="6">
    <source>
        <dbReference type="EMBL" id="SHL46366.1"/>
    </source>
</evidence>
<keyword evidence="6" id="KW-0966">Cell projection</keyword>
<dbReference type="Proteomes" id="UP000184386">
    <property type="component" value="Unassembled WGS sequence"/>
</dbReference>
<dbReference type="PANTHER" id="PTHR30435">
    <property type="entry name" value="FLAGELLAR PROTEIN"/>
    <property type="match status" value="1"/>
</dbReference>